<dbReference type="EMBL" id="CAJJDP010000112">
    <property type="protein sequence ID" value="CAD8196538.1"/>
    <property type="molecule type" value="Genomic_DNA"/>
</dbReference>
<organism evidence="2 3">
    <name type="scientific">Paramecium octaurelia</name>
    <dbReference type="NCBI Taxonomy" id="43137"/>
    <lineage>
        <taxon>Eukaryota</taxon>
        <taxon>Sar</taxon>
        <taxon>Alveolata</taxon>
        <taxon>Ciliophora</taxon>
        <taxon>Intramacronucleata</taxon>
        <taxon>Oligohymenophorea</taxon>
        <taxon>Peniculida</taxon>
        <taxon>Parameciidae</taxon>
        <taxon>Paramecium</taxon>
    </lineage>
</organism>
<accession>A0A8S1X2H0</accession>
<keyword evidence="1" id="KW-0732">Signal</keyword>
<name>A0A8S1X2H0_PAROT</name>
<dbReference type="AlphaFoldDB" id="A0A8S1X2H0"/>
<sequence>MLWKLKENVLLLFKLQWLFLHVCGVRRNKIGSAQLQFQYFARTMTIKLQYLNHNIFLNRQTKLFLRRKAIIKSRMIQTQGFIEQNPQSVLQDDLLFEYFKLKC</sequence>
<feature type="signal peptide" evidence="1">
    <location>
        <begin position="1"/>
        <end position="27"/>
    </location>
</feature>
<keyword evidence="3" id="KW-1185">Reference proteome</keyword>
<comment type="caution">
    <text evidence="2">The sequence shown here is derived from an EMBL/GenBank/DDBJ whole genome shotgun (WGS) entry which is preliminary data.</text>
</comment>
<gene>
    <name evidence="2" type="ORF">POCTA_138.1.T1120053</name>
</gene>
<evidence type="ECO:0000313" key="3">
    <source>
        <dbReference type="Proteomes" id="UP000683925"/>
    </source>
</evidence>
<dbReference type="Proteomes" id="UP000683925">
    <property type="component" value="Unassembled WGS sequence"/>
</dbReference>
<protein>
    <recommendedName>
        <fullName evidence="4">Secreted protein</fullName>
    </recommendedName>
</protein>
<reference evidence="2" key="1">
    <citation type="submission" date="2021-01" db="EMBL/GenBank/DDBJ databases">
        <authorList>
            <consortium name="Genoscope - CEA"/>
            <person name="William W."/>
        </authorList>
    </citation>
    <scope>NUCLEOTIDE SEQUENCE</scope>
</reference>
<evidence type="ECO:0008006" key="4">
    <source>
        <dbReference type="Google" id="ProtNLM"/>
    </source>
</evidence>
<proteinExistence type="predicted"/>
<feature type="chain" id="PRO_5035731242" description="Secreted protein" evidence="1">
    <location>
        <begin position="28"/>
        <end position="103"/>
    </location>
</feature>
<evidence type="ECO:0000256" key="1">
    <source>
        <dbReference type="SAM" id="SignalP"/>
    </source>
</evidence>
<evidence type="ECO:0000313" key="2">
    <source>
        <dbReference type="EMBL" id="CAD8196538.1"/>
    </source>
</evidence>